<dbReference type="Pfam" id="PF01439">
    <property type="entry name" value="Metallothio_2"/>
    <property type="match status" value="1"/>
</dbReference>
<dbReference type="AlphaFoldDB" id="A0A5J9U578"/>
<proteinExistence type="inferred from homology"/>
<dbReference type="OrthoDB" id="693663at2759"/>
<comment type="function">
    <text evidence="4">Metallothioneins have a high content of cysteine residues that bind various heavy metals.</text>
</comment>
<dbReference type="GO" id="GO:0046872">
    <property type="term" value="F:metal ion binding"/>
    <property type="evidence" value="ECO:0007669"/>
    <property type="project" value="UniProtKB-UniRule"/>
</dbReference>
<accession>A0A5J9U578</accession>
<protein>
    <recommendedName>
        <fullName evidence="4">Metallothionein-like protein</fullName>
    </recommendedName>
</protein>
<dbReference type="InterPro" id="IPR000347">
    <property type="entry name" value="Metalthion_15p"/>
</dbReference>
<name>A0A5J9U578_9POAL</name>
<comment type="similarity">
    <text evidence="1 4">Belongs to the metallothionein superfamily. Type 15 family.</text>
</comment>
<comment type="caution">
    <text evidence="5">The sequence shown here is derived from an EMBL/GenBank/DDBJ whole genome shotgun (WGS) entry which is preliminary data.</text>
</comment>
<reference evidence="5 6" key="1">
    <citation type="journal article" date="2019" name="Sci. Rep.">
        <title>A high-quality genome of Eragrostis curvula grass provides insights into Poaceae evolution and supports new strategies to enhance forage quality.</title>
        <authorList>
            <person name="Carballo J."/>
            <person name="Santos B.A.C.M."/>
            <person name="Zappacosta D."/>
            <person name="Garbus I."/>
            <person name="Selva J.P."/>
            <person name="Gallo C.A."/>
            <person name="Diaz A."/>
            <person name="Albertini E."/>
            <person name="Caccamo M."/>
            <person name="Echenique V."/>
        </authorList>
    </citation>
    <scope>NUCLEOTIDE SEQUENCE [LARGE SCALE GENOMIC DNA]</scope>
    <source>
        <strain evidence="6">cv. Victoria</strain>
        <tissue evidence="5">Leaf</tissue>
    </source>
</reference>
<keyword evidence="3 4" id="KW-0480">Metal-thiolate cluster</keyword>
<dbReference type="Gramene" id="TVU18291">
    <property type="protein sequence ID" value="TVU18291"/>
    <property type="gene ID" value="EJB05_34380"/>
</dbReference>
<keyword evidence="2 4" id="KW-0479">Metal-binding</keyword>
<keyword evidence="6" id="KW-1185">Reference proteome</keyword>
<sequence>MSGCCGGSCGCGSSCNCGSGCSGCKMFPDVEAAATTSTMVIAEASNKGSFGGMMMAEAEGGGCGCNSCNCSGGCSGCGCGCCK</sequence>
<evidence type="ECO:0000313" key="5">
    <source>
        <dbReference type="EMBL" id="TVU18291.1"/>
    </source>
</evidence>
<organism evidence="5 6">
    <name type="scientific">Eragrostis curvula</name>
    <name type="common">weeping love grass</name>
    <dbReference type="NCBI Taxonomy" id="38414"/>
    <lineage>
        <taxon>Eukaryota</taxon>
        <taxon>Viridiplantae</taxon>
        <taxon>Streptophyta</taxon>
        <taxon>Embryophyta</taxon>
        <taxon>Tracheophyta</taxon>
        <taxon>Spermatophyta</taxon>
        <taxon>Magnoliopsida</taxon>
        <taxon>Liliopsida</taxon>
        <taxon>Poales</taxon>
        <taxon>Poaceae</taxon>
        <taxon>PACMAD clade</taxon>
        <taxon>Chloridoideae</taxon>
        <taxon>Eragrostideae</taxon>
        <taxon>Eragrostidinae</taxon>
        <taxon>Eragrostis</taxon>
    </lineage>
</organism>
<evidence type="ECO:0000256" key="3">
    <source>
        <dbReference type="ARBA" id="ARBA00022851"/>
    </source>
</evidence>
<dbReference type="Proteomes" id="UP000324897">
    <property type="component" value="Chromosome 7"/>
</dbReference>
<evidence type="ECO:0000256" key="2">
    <source>
        <dbReference type="ARBA" id="ARBA00022723"/>
    </source>
</evidence>
<gene>
    <name evidence="5" type="ORF">EJB05_34380</name>
</gene>
<evidence type="ECO:0000256" key="4">
    <source>
        <dbReference type="RuleBase" id="RU369052"/>
    </source>
</evidence>
<evidence type="ECO:0000313" key="6">
    <source>
        <dbReference type="Proteomes" id="UP000324897"/>
    </source>
</evidence>
<dbReference type="EMBL" id="RWGY01000029">
    <property type="protein sequence ID" value="TVU18291.1"/>
    <property type="molecule type" value="Genomic_DNA"/>
</dbReference>
<evidence type="ECO:0000256" key="1">
    <source>
        <dbReference type="ARBA" id="ARBA00005802"/>
    </source>
</evidence>